<keyword evidence="2" id="KW-1185">Reference proteome</keyword>
<dbReference type="Proteomes" id="UP001190465">
    <property type="component" value="Chromosome"/>
</dbReference>
<evidence type="ECO:0000313" key="1">
    <source>
        <dbReference type="EMBL" id="CAJ1496505.1"/>
    </source>
</evidence>
<protein>
    <submittedName>
        <fullName evidence="1">Uncharacterized protein</fullName>
    </submittedName>
</protein>
<dbReference type="EMBL" id="OY726397">
    <property type="protein sequence ID" value="CAJ1496505.1"/>
    <property type="molecule type" value="Genomic_DNA"/>
</dbReference>
<accession>A0ABM9LC81</accession>
<proteinExistence type="predicted"/>
<name>A0ABM9LC81_9MYCO</name>
<reference evidence="1 2" key="1">
    <citation type="submission" date="2023-08" db="EMBL/GenBank/DDBJ databases">
        <authorList>
            <person name="Folkvardsen B D."/>
            <person name="Norman A."/>
        </authorList>
    </citation>
    <scope>NUCLEOTIDE SEQUENCE [LARGE SCALE GENOMIC DNA]</scope>
    <source>
        <strain evidence="1 2">Mu0053</strain>
    </source>
</reference>
<sequence>MAKIGNDRMIVRGERRADGSWLFTICYTAHFAEDDLGRRFDDSVQIAGIRRTGQLPPVCGSPVSFRATASQVFRKKRIVVRPDAYDPNTGPPAVRALIRLHRDGDAHAVEDEQHTPAVPSAR</sequence>
<evidence type="ECO:0000313" key="2">
    <source>
        <dbReference type="Proteomes" id="UP001190465"/>
    </source>
</evidence>
<dbReference type="RefSeq" id="WP_308480998.1">
    <property type="nucleotide sequence ID" value="NZ_OY726397.1"/>
</dbReference>
<organism evidence="1 2">
    <name type="scientific">[Mycobacterium] burgundiense</name>
    <dbReference type="NCBI Taxonomy" id="3064286"/>
    <lineage>
        <taxon>Bacteria</taxon>
        <taxon>Bacillati</taxon>
        <taxon>Actinomycetota</taxon>
        <taxon>Actinomycetes</taxon>
        <taxon>Mycobacteriales</taxon>
        <taxon>Mycobacteriaceae</taxon>
        <taxon>Mycolicibacterium</taxon>
    </lineage>
</organism>
<gene>
    <name evidence="1" type="ORF">MU0053_000670</name>
</gene>